<keyword evidence="2" id="KW-1185">Reference proteome</keyword>
<evidence type="ECO:0000313" key="1">
    <source>
        <dbReference type="EMBL" id="OXA44930.1"/>
    </source>
</evidence>
<dbReference type="AlphaFoldDB" id="A0A226DIH2"/>
<organism evidence="1 2">
    <name type="scientific">Folsomia candida</name>
    <name type="common">Springtail</name>
    <dbReference type="NCBI Taxonomy" id="158441"/>
    <lineage>
        <taxon>Eukaryota</taxon>
        <taxon>Metazoa</taxon>
        <taxon>Ecdysozoa</taxon>
        <taxon>Arthropoda</taxon>
        <taxon>Hexapoda</taxon>
        <taxon>Collembola</taxon>
        <taxon>Entomobryomorpha</taxon>
        <taxon>Isotomoidea</taxon>
        <taxon>Isotomidae</taxon>
        <taxon>Proisotominae</taxon>
        <taxon>Folsomia</taxon>
    </lineage>
</organism>
<proteinExistence type="predicted"/>
<comment type="caution">
    <text evidence="1">The sequence shown here is derived from an EMBL/GenBank/DDBJ whole genome shotgun (WGS) entry which is preliminary data.</text>
</comment>
<dbReference type="Proteomes" id="UP000198287">
    <property type="component" value="Unassembled WGS sequence"/>
</dbReference>
<gene>
    <name evidence="1" type="ORF">Fcan01_20190</name>
</gene>
<evidence type="ECO:0000313" key="2">
    <source>
        <dbReference type="Proteomes" id="UP000198287"/>
    </source>
</evidence>
<accession>A0A226DIH2</accession>
<name>A0A226DIH2_FOLCA</name>
<dbReference type="EMBL" id="LNIX01000018">
    <property type="protein sequence ID" value="OXA44930.1"/>
    <property type="molecule type" value="Genomic_DNA"/>
</dbReference>
<reference evidence="1 2" key="1">
    <citation type="submission" date="2015-12" db="EMBL/GenBank/DDBJ databases">
        <title>The genome of Folsomia candida.</title>
        <authorList>
            <person name="Faddeeva A."/>
            <person name="Derks M.F."/>
            <person name="Anvar Y."/>
            <person name="Smit S."/>
            <person name="Van Straalen N."/>
            <person name="Roelofs D."/>
        </authorList>
    </citation>
    <scope>NUCLEOTIDE SEQUENCE [LARGE SCALE GENOMIC DNA]</scope>
    <source>
        <strain evidence="1 2">VU population</strain>
        <tissue evidence="1">Whole body</tissue>
    </source>
</reference>
<sequence>MEEGFLPDFATLLLISKSLINLPSPPLADHLTDPTFWEKLIRESTPCRRGSEKSIARKTNQLVSAMPSPNFIYEVLETLVIHHCSQRDYLEAIFRHLYQNCVTSPASPDIHLASFFYSLDVTSVQLSDLQTPQKPVSIAIIELYFYLLRDQEPASVYIGSTRAFRADDFYTGKYFYLTASFAHLLEIPEEKSTWIFPHQTSPSKDGAGNVIGFSHFILFVCNVITFRVNVYDPLFDGVDVPGSIKYLNNEGQFVADTLNMLPNSGGKWRKGDLLEGLVQGENDCGPAIMITAEKIMRGENITVNHDDFKMESERFERLTSREFEMRKTEFFKEMRQSFYELLSDVGDDVDVMENV</sequence>
<protein>
    <submittedName>
        <fullName evidence="1">Uncharacterized protein</fullName>
    </submittedName>
</protein>